<dbReference type="EMBL" id="LJJC01000004">
    <property type="protein sequence ID" value="KQL53608.1"/>
    <property type="molecule type" value="Genomic_DNA"/>
</dbReference>
<dbReference type="InterPro" id="IPR037523">
    <property type="entry name" value="VOC_core"/>
</dbReference>
<feature type="domain" description="VOC" evidence="4">
    <location>
        <begin position="3"/>
        <end position="131"/>
    </location>
</feature>
<evidence type="ECO:0000256" key="1">
    <source>
        <dbReference type="ARBA" id="ARBA00009308"/>
    </source>
</evidence>
<evidence type="ECO:0000259" key="4">
    <source>
        <dbReference type="PROSITE" id="PS51819"/>
    </source>
</evidence>
<dbReference type="GO" id="GO:0016829">
    <property type="term" value="F:lyase activity"/>
    <property type="evidence" value="ECO:0007669"/>
    <property type="project" value="UniProtKB-KW"/>
</dbReference>
<keyword evidence="6" id="KW-1185">Reference proteome</keyword>
<dbReference type="RefSeq" id="WP_055739341.1">
    <property type="nucleotide sequence ID" value="NZ_JAAIWL010000019.1"/>
</dbReference>
<protein>
    <submittedName>
        <fullName evidence="5">Lactoylglutathione lyase</fullName>
    </submittedName>
</protein>
<dbReference type="Proteomes" id="UP000051888">
    <property type="component" value="Unassembled WGS sequence"/>
</dbReference>
<gene>
    <name evidence="5" type="ORF">AN964_08940</name>
</gene>
<sequence length="132" mass="14593">MKYVDHIGIAVTSIEEVLPFYTETLSLKCIGIEDVESENVKVAFIDAGNVRLELLEPLNESSAIAKFLESRGQGIHHIAFDVNNIEERIKELKEKGIRMIQDVPKPGAHGAQVAFLHPKAGHGVLYELCDKG</sequence>
<evidence type="ECO:0000313" key="6">
    <source>
        <dbReference type="Proteomes" id="UP000051888"/>
    </source>
</evidence>
<dbReference type="CDD" id="cd07249">
    <property type="entry name" value="MMCE"/>
    <property type="match status" value="1"/>
</dbReference>
<comment type="similarity">
    <text evidence="1">Belongs to the methylmalonyl-CoA epimerase family.</text>
</comment>
<dbReference type="PANTHER" id="PTHR43048">
    <property type="entry name" value="METHYLMALONYL-COA EPIMERASE"/>
    <property type="match status" value="1"/>
</dbReference>
<dbReference type="OrthoDB" id="9788468at2"/>
<reference evidence="5 6" key="1">
    <citation type="submission" date="2015-09" db="EMBL/GenBank/DDBJ databases">
        <title>Genome sequencing project for genomic taxonomy and phylogenomics of Bacillus-like bacteria.</title>
        <authorList>
            <person name="Liu B."/>
            <person name="Wang J."/>
            <person name="Zhu Y."/>
            <person name="Liu G."/>
            <person name="Chen Q."/>
            <person name="Chen Z."/>
            <person name="Lan J."/>
            <person name="Che J."/>
            <person name="Ge C."/>
            <person name="Shi H."/>
            <person name="Pan Z."/>
            <person name="Liu X."/>
        </authorList>
    </citation>
    <scope>NUCLEOTIDE SEQUENCE [LARGE SCALE GENOMIC DNA]</scope>
    <source>
        <strain evidence="5 6">LMG 18435</strain>
    </source>
</reference>
<comment type="caution">
    <text evidence="5">The sequence shown here is derived from an EMBL/GenBank/DDBJ whole genome shotgun (WGS) entry which is preliminary data.</text>
</comment>
<name>A0A0Q3TI27_9BACI</name>
<evidence type="ECO:0000256" key="2">
    <source>
        <dbReference type="ARBA" id="ARBA00022723"/>
    </source>
</evidence>
<evidence type="ECO:0000256" key="3">
    <source>
        <dbReference type="SAM" id="Coils"/>
    </source>
</evidence>
<dbReference type="AlphaFoldDB" id="A0A0Q3TI27"/>
<evidence type="ECO:0000313" key="5">
    <source>
        <dbReference type="EMBL" id="KQL53608.1"/>
    </source>
</evidence>
<dbReference type="Gene3D" id="3.10.180.10">
    <property type="entry name" value="2,3-Dihydroxybiphenyl 1,2-Dioxygenase, domain 1"/>
    <property type="match status" value="1"/>
</dbReference>
<accession>A0A0Q3TI27</accession>
<dbReference type="GO" id="GO:0004493">
    <property type="term" value="F:methylmalonyl-CoA epimerase activity"/>
    <property type="evidence" value="ECO:0007669"/>
    <property type="project" value="TreeGrafter"/>
</dbReference>
<keyword evidence="3" id="KW-0175">Coiled coil</keyword>
<proteinExistence type="inferred from homology"/>
<keyword evidence="5" id="KW-0456">Lyase</keyword>
<organism evidence="5 6">
    <name type="scientific">Heyndrickxia shackletonii</name>
    <dbReference type="NCBI Taxonomy" id="157838"/>
    <lineage>
        <taxon>Bacteria</taxon>
        <taxon>Bacillati</taxon>
        <taxon>Bacillota</taxon>
        <taxon>Bacilli</taxon>
        <taxon>Bacillales</taxon>
        <taxon>Bacillaceae</taxon>
        <taxon>Heyndrickxia</taxon>
    </lineage>
</organism>
<dbReference type="STRING" id="157838.AN964_08940"/>
<dbReference type="InterPro" id="IPR017515">
    <property type="entry name" value="MeMalonyl-CoA_epimerase"/>
</dbReference>
<dbReference type="GO" id="GO:0046872">
    <property type="term" value="F:metal ion binding"/>
    <property type="evidence" value="ECO:0007669"/>
    <property type="project" value="UniProtKB-KW"/>
</dbReference>
<keyword evidence="2" id="KW-0479">Metal-binding</keyword>
<dbReference type="InterPro" id="IPR051785">
    <property type="entry name" value="MMCE/EMCE_epimerase"/>
</dbReference>
<dbReference type="NCBIfam" id="TIGR03081">
    <property type="entry name" value="metmalonyl_epim"/>
    <property type="match status" value="1"/>
</dbReference>
<dbReference type="PROSITE" id="PS51819">
    <property type="entry name" value="VOC"/>
    <property type="match status" value="1"/>
</dbReference>
<dbReference type="SUPFAM" id="SSF54593">
    <property type="entry name" value="Glyoxalase/Bleomycin resistance protein/Dihydroxybiphenyl dioxygenase"/>
    <property type="match status" value="1"/>
</dbReference>
<dbReference type="PATRIC" id="fig|157838.3.peg.1960"/>
<dbReference type="InterPro" id="IPR029068">
    <property type="entry name" value="Glyas_Bleomycin-R_OHBP_Dase"/>
</dbReference>
<feature type="coiled-coil region" evidence="3">
    <location>
        <begin position="75"/>
        <end position="102"/>
    </location>
</feature>
<dbReference type="Pfam" id="PF13669">
    <property type="entry name" value="Glyoxalase_4"/>
    <property type="match status" value="1"/>
</dbReference>
<dbReference type="GO" id="GO:0046491">
    <property type="term" value="P:L-methylmalonyl-CoA metabolic process"/>
    <property type="evidence" value="ECO:0007669"/>
    <property type="project" value="TreeGrafter"/>
</dbReference>
<dbReference type="PANTHER" id="PTHR43048:SF3">
    <property type="entry name" value="METHYLMALONYL-COA EPIMERASE, MITOCHONDRIAL"/>
    <property type="match status" value="1"/>
</dbReference>